<evidence type="ECO:0000256" key="2">
    <source>
        <dbReference type="ARBA" id="ARBA00022645"/>
    </source>
</evidence>
<comment type="similarity">
    <text evidence="1 7">Belongs to the peptidase S10 family.</text>
</comment>
<dbReference type="Gene3D" id="3.40.50.12670">
    <property type="match status" value="1"/>
</dbReference>
<dbReference type="SMR" id="A0A0Q9WRF2"/>
<dbReference type="AlphaFoldDB" id="A0A0Q9WRF2"/>
<sequence>MFYWKCILISSIFSMAQGRGQGFGTGEQHWDYVEVREGAHMFYWLYYTTANVSNYTERPLIIWLQGGPGGPSTGLGNFYELGPVDIHGNIREGNFVQHVNVLFIDSPVGAGYSYVDNTSLLVTNNNELTNDLVSFMEHFYKNHNEFKTVPLHIFSESYGGVMVPEFARKFDLALKNGTMAQPYLLKSISIGNPWISPMHTIKEHSRYLFVNGLIDEDGVALLDAQLKKIKEFDKDTESEWFELIDNLTSSTSLYNTHFSVDFTEAYAYGYSKNLVKFMARNISEQLKINGSVYGSQINDLINKFDFKITRYINTIPRLLNETAIKVNIFSGELDIMCNTEGTLALINDWEWRNKKEYLQASRKPININGSLQGYEKIGSNFAMYWINHAGHMVASESPTAMQYILKAVTQYDD</sequence>
<name>A0A0Q9WRF2_DROWI</name>
<dbReference type="InParanoid" id="A0A0Q9WRF2"/>
<evidence type="ECO:0000256" key="5">
    <source>
        <dbReference type="ARBA" id="ARBA00022801"/>
    </source>
</evidence>
<dbReference type="GO" id="GO:0006508">
    <property type="term" value="P:proteolysis"/>
    <property type="evidence" value="ECO:0007669"/>
    <property type="project" value="UniProtKB-KW"/>
</dbReference>
<dbReference type="PANTHER" id="PTHR11802:SF3">
    <property type="entry name" value="RETINOID-INDUCIBLE SERINE CARBOXYPEPTIDASE"/>
    <property type="match status" value="1"/>
</dbReference>
<dbReference type="EC" id="3.4.16.-" evidence="7"/>
<gene>
    <name evidence="8" type="primary">Dwil\GK26950</name>
    <name evidence="8" type="ORF">Dwil_GK26950</name>
</gene>
<reference evidence="8 9" key="1">
    <citation type="journal article" date="2007" name="Nature">
        <title>Evolution of genes and genomes on the Drosophila phylogeny.</title>
        <authorList>
            <consortium name="Drosophila 12 Genomes Consortium"/>
            <person name="Clark A.G."/>
            <person name="Eisen M.B."/>
            <person name="Smith D.R."/>
            <person name="Bergman C.M."/>
            <person name="Oliver B."/>
            <person name="Markow T.A."/>
            <person name="Kaufman T.C."/>
            <person name="Kellis M."/>
            <person name="Gelbart W."/>
            <person name="Iyer V.N."/>
            <person name="Pollard D.A."/>
            <person name="Sackton T.B."/>
            <person name="Larracuente A.M."/>
            <person name="Singh N.D."/>
            <person name="Abad J.P."/>
            <person name="Abt D.N."/>
            <person name="Adryan B."/>
            <person name="Aguade M."/>
            <person name="Akashi H."/>
            <person name="Anderson W.W."/>
            <person name="Aquadro C.F."/>
            <person name="Ardell D.H."/>
            <person name="Arguello R."/>
            <person name="Artieri C.G."/>
            <person name="Barbash D.A."/>
            <person name="Barker D."/>
            <person name="Barsanti P."/>
            <person name="Batterham P."/>
            <person name="Batzoglou S."/>
            <person name="Begun D."/>
            <person name="Bhutkar A."/>
            <person name="Blanco E."/>
            <person name="Bosak S.A."/>
            <person name="Bradley R.K."/>
            <person name="Brand A.D."/>
            <person name="Brent M.R."/>
            <person name="Brooks A.N."/>
            <person name="Brown R.H."/>
            <person name="Butlin R.K."/>
            <person name="Caggese C."/>
            <person name="Calvi B.R."/>
            <person name="Bernardo de Carvalho A."/>
            <person name="Caspi A."/>
            <person name="Castrezana S."/>
            <person name="Celniker S.E."/>
            <person name="Chang J.L."/>
            <person name="Chapple C."/>
            <person name="Chatterji S."/>
            <person name="Chinwalla A."/>
            <person name="Civetta A."/>
            <person name="Clifton S.W."/>
            <person name="Comeron J.M."/>
            <person name="Costello J.C."/>
            <person name="Coyne J.A."/>
            <person name="Daub J."/>
            <person name="David R.G."/>
            <person name="Delcher A.L."/>
            <person name="Delehaunty K."/>
            <person name="Do C.B."/>
            <person name="Ebling H."/>
            <person name="Edwards K."/>
            <person name="Eickbush T."/>
            <person name="Evans J.D."/>
            <person name="Filipski A."/>
            <person name="Findeiss S."/>
            <person name="Freyhult E."/>
            <person name="Fulton L."/>
            <person name="Fulton R."/>
            <person name="Garcia A.C."/>
            <person name="Gardiner A."/>
            <person name="Garfield D.A."/>
            <person name="Garvin B.E."/>
            <person name="Gibson G."/>
            <person name="Gilbert D."/>
            <person name="Gnerre S."/>
            <person name="Godfrey J."/>
            <person name="Good R."/>
            <person name="Gotea V."/>
            <person name="Gravely B."/>
            <person name="Greenberg A.J."/>
            <person name="Griffiths-Jones S."/>
            <person name="Gross S."/>
            <person name="Guigo R."/>
            <person name="Gustafson E.A."/>
            <person name="Haerty W."/>
            <person name="Hahn M.W."/>
            <person name="Halligan D.L."/>
            <person name="Halpern A.L."/>
            <person name="Halter G.M."/>
            <person name="Han M.V."/>
            <person name="Heger A."/>
            <person name="Hillier L."/>
            <person name="Hinrichs A.S."/>
            <person name="Holmes I."/>
            <person name="Hoskins R.A."/>
            <person name="Hubisz M.J."/>
            <person name="Hultmark D."/>
            <person name="Huntley M.A."/>
            <person name="Jaffe D.B."/>
            <person name="Jagadeeshan S."/>
            <person name="Jeck W.R."/>
            <person name="Johnson J."/>
            <person name="Jones C.D."/>
            <person name="Jordan W.C."/>
            <person name="Karpen G.H."/>
            <person name="Kataoka E."/>
            <person name="Keightley P.D."/>
            <person name="Kheradpour P."/>
            <person name="Kirkness E.F."/>
            <person name="Koerich L.B."/>
            <person name="Kristiansen K."/>
            <person name="Kudrna D."/>
            <person name="Kulathinal R.J."/>
            <person name="Kumar S."/>
            <person name="Kwok R."/>
            <person name="Lander E."/>
            <person name="Langley C.H."/>
            <person name="Lapoint R."/>
            <person name="Lazzaro B.P."/>
            <person name="Lee S.J."/>
            <person name="Levesque L."/>
            <person name="Li R."/>
            <person name="Lin C.F."/>
            <person name="Lin M.F."/>
            <person name="Lindblad-Toh K."/>
            <person name="Llopart A."/>
            <person name="Long M."/>
            <person name="Low L."/>
            <person name="Lozovsky E."/>
            <person name="Lu J."/>
            <person name="Luo M."/>
            <person name="Machado C.A."/>
            <person name="Makalowski W."/>
            <person name="Marzo M."/>
            <person name="Matsuda M."/>
            <person name="Matzkin L."/>
            <person name="McAllister B."/>
            <person name="McBride C.S."/>
            <person name="McKernan B."/>
            <person name="McKernan K."/>
            <person name="Mendez-Lago M."/>
            <person name="Minx P."/>
            <person name="Mollenhauer M.U."/>
            <person name="Montooth K."/>
            <person name="Mount S.M."/>
            <person name="Mu X."/>
            <person name="Myers E."/>
            <person name="Negre B."/>
            <person name="Newfeld S."/>
            <person name="Nielsen R."/>
            <person name="Noor M.A."/>
            <person name="O'Grady P."/>
            <person name="Pachter L."/>
            <person name="Papaceit M."/>
            <person name="Parisi M.J."/>
            <person name="Parisi M."/>
            <person name="Parts L."/>
            <person name="Pedersen J.S."/>
            <person name="Pesole G."/>
            <person name="Phillippy A.M."/>
            <person name="Ponting C.P."/>
            <person name="Pop M."/>
            <person name="Porcelli D."/>
            <person name="Powell J.R."/>
            <person name="Prohaska S."/>
            <person name="Pruitt K."/>
            <person name="Puig M."/>
            <person name="Quesneville H."/>
            <person name="Ram K.R."/>
            <person name="Rand D."/>
            <person name="Rasmussen M.D."/>
            <person name="Reed L.K."/>
            <person name="Reenan R."/>
            <person name="Reily A."/>
            <person name="Remington K.A."/>
            <person name="Rieger T.T."/>
            <person name="Ritchie M.G."/>
            <person name="Robin C."/>
            <person name="Rogers Y.H."/>
            <person name="Rohde C."/>
            <person name="Rozas J."/>
            <person name="Rubenfield M.J."/>
            <person name="Ruiz A."/>
            <person name="Russo S."/>
            <person name="Salzberg S.L."/>
            <person name="Sanchez-Gracia A."/>
            <person name="Saranga D.J."/>
            <person name="Sato H."/>
            <person name="Schaeffer S.W."/>
            <person name="Schatz M.C."/>
            <person name="Schlenke T."/>
            <person name="Schwartz R."/>
            <person name="Segarra C."/>
            <person name="Singh R.S."/>
            <person name="Sirot L."/>
            <person name="Sirota M."/>
            <person name="Sisneros N.B."/>
            <person name="Smith C.D."/>
            <person name="Smith T.F."/>
            <person name="Spieth J."/>
            <person name="Stage D.E."/>
            <person name="Stark A."/>
            <person name="Stephan W."/>
            <person name="Strausberg R.L."/>
            <person name="Strempel S."/>
            <person name="Sturgill D."/>
            <person name="Sutton G."/>
            <person name="Sutton G.G."/>
            <person name="Tao W."/>
            <person name="Teichmann S."/>
            <person name="Tobari Y.N."/>
            <person name="Tomimura Y."/>
            <person name="Tsolas J.M."/>
            <person name="Valente V.L."/>
            <person name="Venter E."/>
            <person name="Venter J.C."/>
            <person name="Vicario S."/>
            <person name="Vieira F.G."/>
            <person name="Vilella A.J."/>
            <person name="Villasante A."/>
            <person name="Walenz B."/>
            <person name="Wang J."/>
            <person name="Wasserman M."/>
            <person name="Watts T."/>
            <person name="Wilson D."/>
            <person name="Wilson R.K."/>
            <person name="Wing R.A."/>
            <person name="Wolfner M.F."/>
            <person name="Wong A."/>
            <person name="Wong G.K."/>
            <person name="Wu C.I."/>
            <person name="Wu G."/>
            <person name="Yamamoto D."/>
            <person name="Yang H.P."/>
            <person name="Yang S.P."/>
            <person name="Yorke J.A."/>
            <person name="Yoshida K."/>
            <person name="Zdobnov E."/>
            <person name="Zhang P."/>
            <person name="Zhang Y."/>
            <person name="Zimin A.V."/>
            <person name="Baldwin J."/>
            <person name="Abdouelleil A."/>
            <person name="Abdulkadir J."/>
            <person name="Abebe A."/>
            <person name="Abera B."/>
            <person name="Abreu J."/>
            <person name="Acer S.C."/>
            <person name="Aftuck L."/>
            <person name="Alexander A."/>
            <person name="An P."/>
            <person name="Anderson E."/>
            <person name="Anderson S."/>
            <person name="Arachi H."/>
            <person name="Azer M."/>
            <person name="Bachantsang P."/>
            <person name="Barry A."/>
            <person name="Bayul T."/>
            <person name="Berlin A."/>
            <person name="Bessette D."/>
            <person name="Bloom T."/>
            <person name="Blye J."/>
            <person name="Boguslavskiy L."/>
            <person name="Bonnet C."/>
            <person name="Boukhgalter B."/>
            <person name="Bourzgui I."/>
            <person name="Brown A."/>
            <person name="Cahill P."/>
            <person name="Channer S."/>
            <person name="Cheshatsang Y."/>
            <person name="Chuda L."/>
            <person name="Citroen M."/>
            <person name="Collymore A."/>
            <person name="Cooke P."/>
            <person name="Costello M."/>
            <person name="D'Aco K."/>
            <person name="Daza R."/>
            <person name="De Haan G."/>
            <person name="DeGray S."/>
            <person name="DeMaso C."/>
            <person name="Dhargay N."/>
            <person name="Dooley K."/>
            <person name="Dooley E."/>
            <person name="Doricent M."/>
            <person name="Dorje P."/>
            <person name="Dorjee K."/>
            <person name="Dupes A."/>
            <person name="Elong R."/>
            <person name="Falk J."/>
            <person name="Farina A."/>
            <person name="Faro S."/>
            <person name="Ferguson D."/>
            <person name="Fisher S."/>
            <person name="Foley C.D."/>
            <person name="Franke A."/>
            <person name="Friedrich D."/>
            <person name="Gadbois L."/>
            <person name="Gearin G."/>
            <person name="Gearin C.R."/>
            <person name="Giannoukos G."/>
            <person name="Goode T."/>
            <person name="Graham J."/>
            <person name="Grandbois E."/>
            <person name="Grewal S."/>
            <person name="Gyaltsen K."/>
            <person name="Hafez N."/>
            <person name="Hagos B."/>
            <person name="Hall J."/>
            <person name="Henson C."/>
            <person name="Hollinger A."/>
            <person name="Honan T."/>
            <person name="Huard M.D."/>
            <person name="Hughes L."/>
            <person name="Hurhula B."/>
            <person name="Husby M.E."/>
            <person name="Kamat A."/>
            <person name="Kanga B."/>
            <person name="Kashin S."/>
            <person name="Khazanovich D."/>
            <person name="Kisner P."/>
            <person name="Lance K."/>
            <person name="Lara M."/>
            <person name="Lee W."/>
            <person name="Lennon N."/>
            <person name="Letendre F."/>
            <person name="LeVine R."/>
            <person name="Lipovsky A."/>
            <person name="Liu X."/>
            <person name="Liu J."/>
            <person name="Liu S."/>
            <person name="Lokyitsang T."/>
            <person name="Lokyitsang Y."/>
            <person name="Lubonja R."/>
            <person name="Lui A."/>
            <person name="MacDonald P."/>
            <person name="Magnisalis V."/>
            <person name="Maru K."/>
            <person name="Matthews C."/>
            <person name="McCusker W."/>
            <person name="McDonough S."/>
            <person name="Mehta T."/>
            <person name="Meldrim J."/>
            <person name="Meneus L."/>
            <person name="Mihai O."/>
            <person name="Mihalev A."/>
            <person name="Mihova T."/>
            <person name="Mittelman R."/>
            <person name="Mlenga V."/>
            <person name="Montmayeur A."/>
            <person name="Mulrain L."/>
            <person name="Navidi A."/>
            <person name="Naylor J."/>
            <person name="Negash T."/>
            <person name="Nguyen T."/>
            <person name="Nguyen N."/>
            <person name="Nicol R."/>
            <person name="Norbu C."/>
            <person name="Norbu N."/>
            <person name="Novod N."/>
            <person name="O'Neill B."/>
            <person name="Osman S."/>
            <person name="Markiewicz E."/>
            <person name="Oyono O.L."/>
            <person name="Patti C."/>
            <person name="Phunkhang P."/>
            <person name="Pierre F."/>
            <person name="Priest M."/>
            <person name="Raghuraman S."/>
            <person name="Rege F."/>
            <person name="Reyes R."/>
            <person name="Rise C."/>
            <person name="Rogov P."/>
            <person name="Ross K."/>
            <person name="Ryan E."/>
            <person name="Settipalli S."/>
            <person name="Shea T."/>
            <person name="Sherpa N."/>
            <person name="Shi L."/>
            <person name="Shih D."/>
            <person name="Sparrow T."/>
            <person name="Spaulding J."/>
            <person name="Stalker J."/>
            <person name="Stange-Thomann N."/>
            <person name="Stavropoulos S."/>
            <person name="Stone C."/>
            <person name="Strader C."/>
            <person name="Tesfaye S."/>
            <person name="Thomson T."/>
            <person name="Thoulutsang Y."/>
            <person name="Thoulutsang D."/>
            <person name="Topham K."/>
            <person name="Topping I."/>
            <person name="Tsamla T."/>
            <person name="Vassiliev H."/>
            <person name="Vo A."/>
            <person name="Wangchuk T."/>
            <person name="Wangdi T."/>
            <person name="Weiand M."/>
            <person name="Wilkinson J."/>
            <person name="Wilson A."/>
            <person name="Yadav S."/>
            <person name="Young G."/>
            <person name="Yu Q."/>
            <person name="Zembek L."/>
            <person name="Zhong D."/>
            <person name="Zimmer A."/>
            <person name="Zwirko Z."/>
            <person name="Jaffe D.B."/>
            <person name="Alvarez P."/>
            <person name="Brockman W."/>
            <person name="Butler J."/>
            <person name="Chin C."/>
            <person name="Gnerre S."/>
            <person name="Grabherr M."/>
            <person name="Kleber M."/>
            <person name="Mauceli E."/>
            <person name="MacCallum I."/>
        </authorList>
    </citation>
    <scope>NUCLEOTIDE SEQUENCE [LARGE SCALE GENOMIC DNA]</scope>
    <source>
        <strain evidence="9">Tucson 14030-0811.24</strain>
    </source>
</reference>
<proteinExistence type="inferred from homology"/>
<dbReference type="Gene3D" id="3.40.50.1820">
    <property type="entry name" value="alpha/beta hydrolase"/>
    <property type="match status" value="1"/>
</dbReference>
<keyword evidence="5 7" id="KW-0378">Hydrolase</keyword>
<dbReference type="PANTHER" id="PTHR11802">
    <property type="entry name" value="SERINE PROTEASE FAMILY S10 SERINE CARBOXYPEPTIDASE"/>
    <property type="match status" value="1"/>
</dbReference>
<dbReference type="InterPro" id="IPR001563">
    <property type="entry name" value="Peptidase_S10"/>
</dbReference>
<keyword evidence="6" id="KW-0325">Glycoprotein</keyword>
<dbReference type="Proteomes" id="UP000007798">
    <property type="component" value="Unassembled WGS sequence"/>
</dbReference>
<dbReference type="PROSITE" id="PS00131">
    <property type="entry name" value="CARBOXYPEPT_SER_SER"/>
    <property type="match status" value="1"/>
</dbReference>
<keyword evidence="3 7" id="KW-0645">Protease</keyword>
<dbReference type="OrthoDB" id="443318at2759"/>
<dbReference type="GO" id="GO:0004185">
    <property type="term" value="F:serine-type carboxypeptidase activity"/>
    <property type="evidence" value="ECO:0007669"/>
    <property type="project" value="UniProtKB-UniRule"/>
</dbReference>
<dbReference type="PRINTS" id="PR00724">
    <property type="entry name" value="CRBOXYPTASEC"/>
</dbReference>
<evidence type="ECO:0000256" key="1">
    <source>
        <dbReference type="ARBA" id="ARBA00009431"/>
    </source>
</evidence>
<keyword evidence="4 7" id="KW-0732">Signal</keyword>
<dbReference type="EMBL" id="CH963920">
    <property type="protein sequence ID" value="KRF98778.1"/>
    <property type="molecule type" value="Genomic_DNA"/>
</dbReference>
<organism evidence="8 9">
    <name type="scientific">Drosophila willistoni</name>
    <name type="common">Fruit fly</name>
    <dbReference type="NCBI Taxonomy" id="7260"/>
    <lineage>
        <taxon>Eukaryota</taxon>
        <taxon>Metazoa</taxon>
        <taxon>Ecdysozoa</taxon>
        <taxon>Arthropoda</taxon>
        <taxon>Hexapoda</taxon>
        <taxon>Insecta</taxon>
        <taxon>Pterygota</taxon>
        <taxon>Neoptera</taxon>
        <taxon>Endopterygota</taxon>
        <taxon>Diptera</taxon>
        <taxon>Brachycera</taxon>
        <taxon>Muscomorpha</taxon>
        <taxon>Ephydroidea</taxon>
        <taxon>Drosophilidae</taxon>
        <taxon>Drosophila</taxon>
        <taxon>Sophophora</taxon>
    </lineage>
</organism>
<evidence type="ECO:0000256" key="6">
    <source>
        <dbReference type="ARBA" id="ARBA00023180"/>
    </source>
</evidence>
<dbReference type="InterPro" id="IPR018202">
    <property type="entry name" value="Ser_caboxypep_ser_AS"/>
</dbReference>
<protein>
    <recommendedName>
        <fullName evidence="7">Carboxypeptidase</fullName>
        <ecNumber evidence="7">3.4.16.-</ecNumber>
    </recommendedName>
</protein>
<feature type="signal peptide" evidence="7">
    <location>
        <begin position="1"/>
        <end position="22"/>
    </location>
</feature>
<evidence type="ECO:0000313" key="8">
    <source>
        <dbReference type="EMBL" id="KRF98778.1"/>
    </source>
</evidence>
<evidence type="ECO:0000313" key="9">
    <source>
        <dbReference type="Proteomes" id="UP000007798"/>
    </source>
</evidence>
<evidence type="ECO:0000256" key="7">
    <source>
        <dbReference type="RuleBase" id="RU361156"/>
    </source>
</evidence>
<dbReference type="SUPFAM" id="SSF53474">
    <property type="entry name" value="alpha/beta-Hydrolases"/>
    <property type="match status" value="1"/>
</dbReference>
<feature type="chain" id="PRO_5006519242" description="Carboxypeptidase" evidence="7">
    <location>
        <begin position="23"/>
        <end position="413"/>
    </location>
</feature>
<keyword evidence="9" id="KW-1185">Reference proteome</keyword>
<dbReference type="Pfam" id="PF00450">
    <property type="entry name" value="Peptidase_S10"/>
    <property type="match status" value="1"/>
</dbReference>
<accession>A0A0Q9WRF2</accession>
<dbReference type="KEGG" id="dwi:26528952"/>
<evidence type="ECO:0000256" key="3">
    <source>
        <dbReference type="ARBA" id="ARBA00022670"/>
    </source>
</evidence>
<keyword evidence="2 7" id="KW-0121">Carboxypeptidase</keyword>
<dbReference type="InterPro" id="IPR029058">
    <property type="entry name" value="AB_hydrolase_fold"/>
</dbReference>
<evidence type="ECO:0000256" key="4">
    <source>
        <dbReference type="ARBA" id="ARBA00022729"/>
    </source>
</evidence>